<dbReference type="OrthoDB" id="2988285at2"/>
<dbReference type="AlphaFoldDB" id="A0A4R2RND3"/>
<feature type="signal peptide" evidence="1">
    <location>
        <begin position="1"/>
        <end position="24"/>
    </location>
</feature>
<evidence type="ECO:0000313" key="3">
    <source>
        <dbReference type="Proteomes" id="UP000294746"/>
    </source>
</evidence>
<keyword evidence="1" id="KW-0732">Signal</keyword>
<dbReference type="Proteomes" id="UP000294746">
    <property type="component" value="Unassembled WGS sequence"/>
</dbReference>
<dbReference type="RefSeq" id="WP_131849359.1">
    <property type="nucleotide sequence ID" value="NZ_SLXV01000032.1"/>
</dbReference>
<accession>A0A4R2RND3</accession>
<keyword evidence="3" id="KW-1185">Reference proteome</keyword>
<comment type="caution">
    <text evidence="2">The sequence shown here is derived from an EMBL/GenBank/DDBJ whole genome shotgun (WGS) entry which is preliminary data.</text>
</comment>
<evidence type="ECO:0000256" key="1">
    <source>
        <dbReference type="SAM" id="SignalP"/>
    </source>
</evidence>
<protein>
    <submittedName>
        <fullName evidence="2">Uncharacterized protein</fullName>
    </submittedName>
</protein>
<gene>
    <name evidence="2" type="ORF">EDD57_13245</name>
</gene>
<dbReference type="EMBL" id="SLXV01000032">
    <property type="protein sequence ID" value="TCP65562.1"/>
    <property type="molecule type" value="Genomic_DNA"/>
</dbReference>
<evidence type="ECO:0000313" key="2">
    <source>
        <dbReference type="EMBL" id="TCP65562.1"/>
    </source>
</evidence>
<name>A0A4R2RND3_9BACL</name>
<proteinExistence type="predicted"/>
<reference evidence="2 3" key="1">
    <citation type="submission" date="2019-03" db="EMBL/GenBank/DDBJ databases">
        <title>Genomic Encyclopedia of Type Strains, Phase IV (KMG-IV): sequencing the most valuable type-strain genomes for metagenomic binning, comparative biology and taxonomic classification.</title>
        <authorList>
            <person name="Goeker M."/>
        </authorList>
    </citation>
    <scope>NUCLEOTIDE SEQUENCE [LARGE SCALE GENOMIC DNA]</scope>
    <source>
        <strain evidence="2 3">DSM 46831</strain>
    </source>
</reference>
<organism evidence="2 3">
    <name type="scientific">Baia soyae</name>
    <dbReference type="NCBI Taxonomy" id="1544746"/>
    <lineage>
        <taxon>Bacteria</taxon>
        <taxon>Bacillati</taxon>
        <taxon>Bacillota</taxon>
        <taxon>Bacilli</taxon>
        <taxon>Bacillales</taxon>
        <taxon>Thermoactinomycetaceae</taxon>
        <taxon>Baia</taxon>
    </lineage>
</organism>
<feature type="chain" id="PRO_5020886900" evidence="1">
    <location>
        <begin position="25"/>
        <end position="130"/>
    </location>
</feature>
<sequence length="130" mass="14536">MRKKWAIGFLAFALSLSLTANVFASTTFVGDTHHGPWYSDNPENQGAFGPMGTSYSKLRWNIYKNDPSSSGGLCMKVQQQKKGVWYDTKDKKCGANITITHRAYQDTQYRIKVTPSFGGAQFQGSVEEVR</sequence>